<dbReference type="InterPro" id="IPR002104">
    <property type="entry name" value="Integrase_catalytic"/>
</dbReference>
<dbReference type="Proteomes" id="UP000192920">
    <property type="component" value="Unassembled WGS sequence"/>
</dbReference>
<evidence type="ECO:0000259" key="5">
    <source>
        <dbReference type="PROSITE" id="PS51898"/>
    </source>
</evidence>
<evidence type="ECO:0000256" key="1">
    <source>
        <dbReference type="ARBA" id="ARBA00008857"/>
    </source>
</evidence>
<dbReference type="Gene3D" id="1.10.150.130">
    <property type="match status" value="1"/>
</dbReference>
<dbReference type="PANTHER" id="PTHR30349">
    <property type="entry name" value="PHAGE INTEGRASE-RELATED"/>
    <property type="match status" value="1"/>
</dbReference>
<dbReference type="PANTHER" id="PTHR30349:SF41">
    <property type="entry name" value="INTEGRASE_RECOMBINASE PROTEIN MJ0367-RELATED"/>
    <property type="match status" value="1"/>
</dbReference>
<dbReference type="PROSITE" id="PS51898">
    <property type="entry name" value="TYR_RECOMBINASE"/>
    <property type="match status" value="1"/>
</dbReference>
<sequence length="499" mass="57598">MNRQLFHVLPTMELPVSAIRHDAGTHVTTQIIPAFPFMYWPSNKPCEPVNMYLLDIAHGVTGGTLKTYASDLSHLVRYCGVNNVGIEHLNGAHLHALSKQLQEKRSHRHPLEPARDRNTVRGILSRSIQFLLWYQETFMPHLSTPLIGEQSVSPQIIVKRVKNDRDYSRGRHSEYYYTHTAMPPPENREPKRPIARPIIEDIQRAIYRQSVLEERSERFTQRYANNRDLLRAQLEYIRARRMFMIWMMMRTGLRPAELIEMSVKDHENILTTRTLKIPTKKRRKVTAPIRHFPILLDAATVIYRYLLSRTAYCDALKRAGIDPEPGTAFFLTLGGKPLQKTSLEKDFERLVVLAGHKDIQACLSMFRHRFITYEVTVHLKEFIENSGKSRQMMTDIDYESILKRVSDKTGHGSVKSLWQYIDLAWEELGVWASTDKALARLHAFDQLFADGLLLKYELELSGKHLPKELQPFLDRLADILAPAKEQIEGNEPGGKACKV</sequence>
<feature type="domain" description="Tyr recombinase" evidence="5">
    <location>
        <begin position="214"/>
        <end position="433"/>
    </location>
</feature>
<keyword evidence="2" id="KW-0229">DNA integration</keyword>
<evidence type="ECO:0000256" key="3">
    <source>
        <dbReference type="ARBA" id="ARBA00023125"/>
    </source>
</evidence>
<dbReference type="InterPro" id="IPR010998">
    <property type="entry name" value="Integrase_recombinase_N"/>
</dbReference>
<keyword evidence="3" id="KW-0238">DNA-binding</keyword>
<keyword evidence="4" id="KW-0233">DNA recombination</keyword>
<dbReference type="AlphaFoldDB" id="A0A1Y6BK77"/>
<dbReference type="STRING" id="1123014.SAMN02745746_01506"/>
<dbReference type="InterPro" id="IPR013762">
    <property type="entry name" value="Integrase-like_cat_sf"/>
</dbReference>
<proteinExistence type="inferred from homology"/>
<dbReference type="InterPro" id="IPR011010">
    <property type="entry name" value="DNA_brk_join_enz"/>
</dbReference>
<dbReference type="InterPro" id="IPR050090">
    <property type="entry name" value="Tyrosine_recombinase_XerCD"/>
</dbReference>
<dbReference type="Gene3D" id="1.10.443.10">
    <property type="entry name" value="Intergrase catalytic core"/>
    <property type="match status" value="1"/>
</dbReference>
<keyword evidence="7" id="KW-1185">Reference proteome</keyword>
<dbReference type="GO" id="GO:0015074">
    <property type="term" value="P:DNA integration"/>
    <property type="evidence" value="ECO:0007669"/>
    <property type="project" value="UniProtKB-KW"/>
</dbReference>
<reference evidence="7" key="1">
    <citation type="submission" date="2017-04" db="EMBL/GenBank/DDBJ databases">
        <authorList>
            <person name="Varghese N."/>
            <person name="Submissions S."/>
        </authorList>
    </citation>
    <scope>NUCLEOTIDE SEQUENCE [LARGE SCALE GENOMIC DNA]</scope>
    <source>
        <strain evidence="7">DSM 22618</strain>
    </source>
</reference>
<evidence type="ECO:0000256" key="2">
    <source>
        <dbReference type="ARBA" id="ARBA00022908"/>
    </source>
</evidence>
<comment type="similarity">
    <text evidence="1">Belongs to the 'phage' integrase family.</text>
</comment>
<name>A0A1Y6BK77_9NEIS</name>
<dbReference type="GO" id="GO:0006310">
    <property type="term" value="P:DNA recombination"/>
    <property type="evidence" value="ECO:0007669"/>
    <property type="project" value="UniProtKB-KW"/>
</dbReference>
<dbReference type="Pfam" id="PF00589">
    <property type="entry name" value="Phage_integrase"/>
    <property type="match status" value="1"/>
</dbReference>
<dbReference type="GO" id="GO:0003677">
    <property type="term" value="F:DNA binding"/>
    <property type="evidence" value="ECO:0007669"/>
    <property type="project" value="UniProtKB-KW"/>
</dbReference>
<gene>
    <name evidence="6" type="ORF">SAMN02745746_01506</name>
</gene>
<protein>
    <submittedName>
        <fullName evidence="6">Phage integrase family protein</fullName>
    </submittedName>
</protein>
<dbReference type="EMBL" id="FXAG01000006">
    <property type="protein sequence ID" value="SMF13805.1"/>
    <property type="molecule type" value="Genomic_DNA"/>
</dbReference>
<evidence type="ECO:0000313" key="7">
    <source>
        <dbReference type="Proteomes" id="UP000192920"/>
    </source>
</evidence>
<dbReference type="RefSeq" id="WP_085275810.1">
    <property type="nucleotide sequence ID" value="NZ_FXAG01000006.1"/>
</dbReference>
<organism evidence="6 7">
    <name type="scientific">Pseudogulbenkiania subflava DSM 22618</name>
    <dbReference type="NCBI Taxonomy" id="1123014"/>
    <lineage>
        <taxon>Bacteria</taxon>
        <taxon>Pseudomonadati</taxon>
        <taxon>Pseudomonadota</taxon>
        <taxon>Betaproteobacteria</taxon>
        <taxon>Neisseriales</taxon>
        <taxon>Chromobacteriaceae</taxon>
        <taxon>Pseudogulbenkiania</taxon>
    </lineage>
</organism>
<dbReference type="CDD" id="cd00397">
    <property type="entry name" value="DNA_BRE_C"/>
    <property type="match status" value="1"/>
</dbReference>
<evidence type="ECO:0000256" key="4">
    <source>
        <dbReference type="ARBA" id="ARBA00023172"/>
    </source>
</evidence>
<evidence type="ECO:0000313" key="6">
    <source>
        <dbReference type="EMBL" id="SMF13805.1"/>
    </source>
</evidence>
<dbReference type="SUPFAM" id="SSF56349">
    <property type="entry name" value="DNA breaking-rejoining enzymes"/>
    <property type="match status" value="1"/>
</dbReference>
<accession>A0A1Y6BK77</accession>